<evidence type="ECO:0000256" key="7">
    <source>
        <dbReference type="ARBA" id="ARBA00023209"/>
    </source>
</evidence>
<name>A0A5M9IPN7_9PSED</name>
<dbReference type="GO" id="GO:0032049">
    <property type="term" value="P:cardiolipin biosynthetic process"/>
    <property type="evidence" value="ECO:0007669"/>
    <property type="project" value="InterPro"/>
</dbReference>
<dbReference type="CDD" id="cd09159">
    <property type="entry name" value="PLDc_ybhO_like_2"/>
    <property type="match status" value="1"/>
</dbReference>
<evidence type="ECO:0000256" key="9">
    <source>
        <dbReference type="HAMAP-Rule" id="MF_01917"/>
    </source>
</evidence>
<feature type="active site" evidence="9">
    <location>
        <position position="319"/>
    </location>
</feature>
<dbReference type="InterPro" id="IPR025202">
    <property type="entry name" value="PLD-like_dom"/>
</dbReference>
<dbReference type="SUPFAM" id="SSF56024">
    <property type="entry name" value="Phospholipase D/nuclease"/>
    <property type="match status" value="2"/>
</dbReference>
<evidence type="ECO:0000256" key="4">
    <source>
        <dbReference type="ARBA" id="ARBA00022737"/>
    </source>
</evidence>
<evidence type="ECO:0000256" key="5">
    <source>
        <dbReference type="ARBA" id="ARBA00023098"/>
    </source>
</evidence>
<comment type="caution">
    <text evidence="11">The sequence shown here is derived from an EMBL/GenBank/DDBJ whole genome shotgun (WGS) entry which is preliminary data.</text>
</comment>
<keyword evidence="4" id="KW-0677">Repeat</keyword>
<evidence type="ECO:0000313" key="12">
    <source>
        <dbReference type="Proteomes" id="UP000323425"/>
    </source>
</evidence>
<dbReference type="RefSeq" id="WP_150295747.1">
    <property type="nucleotide sequence ID" value="NZ_VTFH01000002.1"/>
</dbReference>
<dbReference type="EMBL" id="VTFH01000002">
    <property type="protein sequence ID" value="KAA8558122.1"/>
    <property type="molecule type" value="Genomic_DNA"/>
</dbReference>
<dbReference type="GO" id="GO:0008808">
    <property type="term" value="F:cardiolipin synthase activity"/>
    <property type="evidence" value="ECO:0007669"/>
    <property type="project" value="InterPro"/>
</dbReference>
<dbReference type="PANTHER" id="PTHR21248">
    <property type="entry name" value="CARDIOLIPIN SYNTHASE"/>
    <property type="match status" value="1"/>
</dbReference>
<evidence type="ECO:0000313" key="11">
    <source>
        <dbReference type="EMBL" id="KAA8558122.1"/>
    </source>
</evidence>
<keyword evidence="7 9" id="KW-0594">Phospholipid biosynthesis</keyword>
<keyword evidence="2 9" id="KW-0444">Lipid biosynthesis</keyword>
<evidence type="ECO:0000259" key="10">
    <source>
        <dbReference type="PROSITE" id="PS50035"/>
    </source>
</evidence>
<comment type="subcellular location">
    <subcellularLocation>
        <location evidence="9">Cell membrane</location>
        <topology evidence="9">Peripheral membrane protein</topology>
    </subcellularLocation>
</comment>
<dbReference type="Gene3D" id="3.30.870.10">
    <property type="entry name" value="Endonuclease Chain A"/>
    <property type="match status" value="2"/>
</dbReference>
<dbReference type="CDD" id="cd09110">
    <property type="entry name" value="PLDc_CLS_1"/>
    <property type="match status" value="1"/>
</dbReference>
<keyword evidence="5 9" id="KW-0443">Lipid metabolism</keyword>
<feature type="domain" description="PLD phosphodiesterase" evidence="10">
    <location>
        <begin position="314"/>
        <end position="341"/>
    </location>
</feature>
<comment type="similarity">
    <text evidence="9">Belongs to the phospholipase D family. Cardiolipin synthase subfamily. ClsB sub-subfamily.</text>
</comment>
<comment type="catalytic activity">
    <reaction evidence="9">
        <text>2 a 1,2-diacyl-sn-glycero-3-phospho-(1'-sn-glycerol) = a cardiolipin + glycerol</text>
        <dbReference type="Rhea" id="RHEA:31451"/>
        <dbReference type="ChEBI" id="CHEBI:17754"/>
        <dbReference type="ChEBI" id="CHEBI:62237"/>
        <dbReference type="ChEBI" id="CHEBI:64716"/>
    </reaction>
</comment>
<feature type="active site" evidence="9">
    <location>
        <position position="321"/>
    </location>
</feature>
<dbReference type="AlphaFoldDB" id="A0A5M9IPN7"/>
<dbReference type="Proteomes" id="UP000323425">
    <property type="component" value="Unassembled WGS sequence"/>
</dbReference>
<comment type="function">
    <text evidence="9">Catalyzes the phosphatidyl group transfer from one phosphatidylglycerol molecule to another to form cardiolipin (CL) (diphosphatidylglycerol) and glycerol.</text>
</comment>
<dbReference type="HAMAP" id="MF_01917">
    <property type="entry name" value="Cardiolipin_synth_ClsB"/>
    <property type="match status" value="1"/>
</dbReference>
<dbReference type="GO" id="GO:0005886">
    <property type="term" value="C:plasma membrane"/>
    <property type="evidence" value="ECO:0007669"/>
    <property type="project" value="UniProtKB-SubCell"/>
</dbReference>
<keyword evidence="8 9" id="KW-1208">Phospholipid metabolism</keyword>
<sequence>MNSAPLEKVAVAHIATDQPPDEASARDLDYGWQSGNQIELLENGEAYFPKVFDAMRLAQREILLETFILFEDKVGHELRDILVDAARRGVKVVASLDGFGCGELSPAFLAELAEAGVIVQMFDPASKTLGIRTNWFRRLHRKIVVVDARVGFIGGINFSADHLGDYGPEAKQDYAVQVVGPAVADLHHFALAQSGRKVRSRRGWRRRDRRPSLWTSADGDGLVRLIYRDNVQHRDDIEEAYIHALSKAQRRAVIANAYFFPGYRLLREIRNAARRGVHVQLIMQGQPDVLLAKLAARMLYDYLLKDGVVIHEYCQRPLHGKVALVDDDWSTVGSSNLDPLSLSLNLEANVLIRDRAFNQQLYERLDVLSKHHCQTMPENRTPRLWLWRLTVGFLVFHVMRHFPALTGWLPAHKPRLKPFESRAHDR</sequence>
<dbReference type="InterPro" id="IPR030872">
    <property type="entry name" value="Cardiolipin_synth_ClsB"/>
</dbReference>
<dbReference type="SMART" id="SM00155">
    <property type="entry name" value="PLDc"/>
    <property type="match status" value="2"/>
</dbReference>
<feature type="active site" evidence="9">
    <location>
        <position position="142"/>
    </location>
</feature>
<feature type="domain" description="PLD phosphodiesterase" evidence="10">
    <location>
        <begin position="135"/>
        <end position="162"/>
    </location>
</feature>
<keyword evidence="1 9" id="KW-1003">Cell membrane</keyword>
<dbReference type="Pfam" id="PF13091">
    <property type="entry name" value="PLDc_2"/>
    <property type="match status" value="2"/>
</dbReference>
<keyword evidence="6 9" id="KW-0472">Membrane</keyword>
<feature type="active site" evidence="9">
    <location>
        <position position="140"/>
    </location>
</feature>
<protein>
    <recommendedName>
        <fullName evidence="9">Cardiolipin synthase B</fullName>
        <shortName evidence="9">CL synthase</shortName>
        <ecNumber evidence="9">2.7.8.-</ecNumber>
    </recommendedName>
</protein>
<evidence type="ECO:0000256" key="3">
    <source>
        <dbReference type="ARBA" id="ARBA00022679"/>
    </source>
</evidence>
<accession>A0A5M9IPN7</accession>
<dbReference type="PROSITE" id="PS50035">
    <property type="entry name" value="PLD"/>
    <property type="match status" value="2"/>
</dbReference>
<evidence type="ECO:0000256" key="6">
    <source>
        <dbReference type="ARBA" id="ARBA00023136"/>
    </source>
</evidence>
<feature type="active site" evidence="9">
    <location>
        <position position="326"/>
    </location>
</feature>
<evidence type="ECO:0000256" key="2">
    <source>
        <dbReference type="ARBA" id="ARBA00022516"/>
    </source>
</evidence>
<evidence type="ECO:0000256" key="8">
    <source>
        <dbReference type="ARBA" id="ARBA00023264"/>
    </source>
</evidence>
<dbReference type="EC" id="2.7.8.-" evidence="9"/>
<feature type="active site" evidence="9">
    <location>
        <position position="147"/>
    </location>
</feature>
<gene>
    <name evidence="9 11" type="primary">clsB</name>
    <name evidence="11" type="ORF">FX985_04470</name>
</gene>
<keyword evidence="3 9" id="KW-0808">Transferase</keyword>
<organism evidence="11 12">
    <name type="scientific">Pseudomonas extremaustralis</name>
    <dbReference type="NCBI Taxonomy" id="359110"/>
    <lineage>
        <taxon>Bacteria</taxon>
        <taxon>Pseudomonadati</taxon>
        <taxon>Pseudomonadota</taxon>
        <taxon>Gammaproteobacteria</taxon>
        <taxon>Pseudomonadales</taxon>
        <taxon>Pseudomonadaceae</taxon>
        <taxon>Pseudomonas</taxon>
    </lineage>
</organism>
<evidence type="ECO:0000256" key="1">
    <source>
        <dbReference type="ARBA" id="ARBA00022475"/>
    </source>
</evidence>
<dbReference type="PANTHER" id="PTHR21248:SF23">
    <property type="entry name" value="CARDIOLIPIN SYNTHASE B"/>
    <property type="match status" value="1"/>
</dbReference>
<reference evidence="11 12" key="1">
    <citation type="journal article" date="2018" name="Plant Biotechnol. Rep.">
        <title>Diversity and antifungal activity of endophytic bacteria associated with Panax ginseng seedlings.</title>
        <authorList>
            <person name="Park J.M."/>
            <person name="Hong C.E."/>
            <person name="Jo S.H."/>
        </authorList>
    </citation>
    <scope>NUCLEOTIDE SEQUENCE [LARGE SCALE GENOMIC DNA]</scope>
    <source>
        <strain evidence="11 12">PgKB38</strain>
    </source>
</reference>
<dbReference type="InterPro" id="IPR001736">
    <property type="entry name" value="PLipase_D/transphosphatidylase"/>
</dbReference>
<proteinExistence type="inferred from homology"/>
<dbReference type="NCBIfam" id="NF008427">
    <property type="entry name" value="PRK11263.1"/>
    <property type="match status" value="1"/>
</dbReference>